<evidence type="ECO:0000313" key="2">
    <source>
        <dbReference type="EMBL" id="KYJ86962.1"/>
    </source>
</evidence>
<evidence type="ECO:0000313" key="3">
    <source>
        <dbReference type="Proteomes" id="UP000075359"/>
    </source>
</evidence>
<gene>
    <name evidence="2" type="ORF">AS592_00185</name>
</gene>
<dbReference type="Pfam" id="PF13426">
    <property type="entry name" value="PAS_9"/>
    <property type="match status" value="1"/>
</dbReference>
<dbReference type="EMBL" id="LNKT01000010">
    <property type="protein sequence ID" value="KYJ86962.1"/>
    <property type="molecule type" value="Genomic_DNA"/>
</dbReference>
<dbReference type="STRING" id="1630136.AS592_00185"/>
<name>A0A151CHE7_9BACT</name>
<proteinExistence type="predicted"/>
<sequence length="169" mass="19101">MSTYVNSKTGNPIERREPQNEEYVYEGKPMIVETNSERVITYANKRFVETSGYSKDEVIGSPHCMHLHPEMPAGIFKDACRMNDEGKTWSGLVQNMNKEGISYWTELLIQPKVNDMGKIVGYMATRREMDASKLAAVKQEYESMRASGEETVKGQFCGEVYLGDSACAF</sequence>
<reference evidence="2 3" key="1">
    <citation type="submission" date="2015-11" db="EMBL/GenBank/DDBJ databases">
        <title>Draft genome of Sulfurovum riftiae 1812E, a member of the Epsilonproteobacteria isolated from the tube of the deep-sea hydrothermal vent tubewom Riftia pachyptila.</title>
        <authorList>
            <person name="Vetriani C."/>
            <person name="Giovannelli D."/>
        </authorList>
    </citation>
    <scope>NUCLEOTIDE SEQUENCE [LARGE SCALE GENOMIC DNA]</scope>
    <source>
        <strain evidence="2 3">1812E</strain>
    </source>
</reference>
<dbReference type="NCBIfam" id="TIGR00229">
    <property type="entry name" value="sensory_box"/>
    <property type="match status" value="1"/>
</dbReference>
<dbReference type="AlphaFoldDB" id="A0A151CHE7"/>
<dbReference type="SUPFAM" id="SSF55785">
    <property type="entry name" value="PYP-like sensor domain (PAS domain)"/>
    <property type="match status" value="1"/>
</dbReference>
<feature type="domain" description="PAS" evidence="1">
    <location>
        <begin position="31"/>
        <end position="70"/>
    </location>
</feature>
<evidence type="ECO:0000259" key="1">
    <source>
        <dbReference type="PROSITE" id="PS50112"/>
    </source>
</evidence>
<protein>
    <recommendedName>
        <fullName evidence="1">PAS domain-containing protein</fullName>
    </recommendedName>
</protein>
<dbReference type="CDD" id="cd00130">
    <property type="entry name" value="PAS"/>
    <property type="match status" value="1"/>
</dbReference>
<dbReference type="PROSITE" id="PS50112">
    <property type="entry name" value="PAS"/>
    <property type="match status" value="1"/>
</dbReference>
<dbReference type="OrthoDB" id="7991996at2"/>
<dbReference type="InterPro" id="IPR000014">
    <property type="entry name" value="PAS"/>
</dbReference>
<comment type="caution">
    <text evidence="2">The sequence shown here is derived from an EMBL/GenBank/DDBJ whole genome shotgun (WGS) entry which is preliminary data.</text>
</comment>
<dbReference type="RefSeq" id="WP_067329762.1">
    <property type="nucleotide sequence ID" value="NZ_LNKT01000010.1"/>
</dbReference>
<organism evidence="2 3">
    <name type="scientific">Sulfurovum riftiae</name>
    <dbReference type="NCBI Taxonomy" id="1630136"/>
    <lineage>
        <taxon>Bacteria</taxon>
        <taxon>Pseudomonadati</taxon>
        <taxon>Campylobacterota</taxon>
        <taxon>Epsilonproteobacteria</taxon>
        <taxon>Campylobacterales</taxon>
        <taxon>Sulfurovaceae</taxon>
        <taxon>Sulfurovum</taxon>
    </lineage>
</organism>
<dbReference type="Gene3D" id="3.30.450.20">
    <property type="entry name" value="PAS domain"/>
    <property type="match status" value="1"/>
</dbReference>
<dbReference type="Proteomes" id="UP000075359">
    <property type="component" value="Unassembled WGS sequence"/>
</dbReference>
<dbReference type="InterPro" id="IPR035965">
    <property type="entry name" value="PAS-like_dom_sf"/>
</dbReference>
<accession>A0A151CHE7</accession>
<keyword evidence="3" id="KW-1185">Reference proteome</keyword>